<protein>
    <submittedName>
        <fullName evidence="9">Sialoadhesin-like isoform X1</fullName>
    </submittedName>
</protein>
<dbReference type="SMART" id="SM00409">
    <property type="entry name" value="IG"/>
    <property type="match status" value="2"/>
</dbReference>
<evidence type="ECO:0000256" key="1">
    <source>
        <dbReference type="ARBA" id="ARBA00004167"/>
    </source>
</evidence>
<keyword evidence="7" id="KW-0732">Signal</keyword>
<keyword evidence="3 6" id="KW-1133">Transmembrane helix</keyword>
<dbReference type="PANTHER" id="PTHR46484">
    <property type="entry name" value="SI:CH211-171H4.5-RELATED"/>
    <property type="match status" value="1"/>
</dbReference>
<comment type="subcellular location">
    <subcellularLocation>
        <location evidence="1">Membrane</location>
        <topology evidence="1">Single-pass membrane protein</topology>
    </subcellularLocation>
</comment>
<dbReference type="GO" id="GO:0016020">
    <property type="term" value="C:membrane"/>
    <property type="evidence" value="ECO:0007669"/>
    <property type="project" value="UniProtKB-SubCell"/>
</dbReference>
<sequence>MSFNKTFLLIILQGLHSMTVSQTWTFPKQIDALIGSCVVIPCSFTRARSSMSDDVVWYLYRKTSYPEVFNSRGNSETISAYRGRTSLVSAETMSCTLRINYVRSEDEAYYYPGIDTRSNAYREHRKTVRLLLREKPHDPVIQWSGEMIEGQPITITCKVEHTCQSNAPTIGWNKGGQHGNTNKSNFTGGGWTSVSELIYTPSSNDHNTQIVCSAVHHNGKISQSSTTLDIKSVEIYSNTLIFVVTGIIVLILFALVGCIYWRYGKCQEFLSYMRNCTKTSHSPDALYADLQKENISPEYDRLKPKVQDYLQVKETKIDELPKYENV</sequence>
<evidence type="ECO:0000256" key="2">
    <source>
        <dbReference type="ARBA" id="ARBA00022692"/>
    </source>
</evidence>
<feature type="transmembrane region" description="Helical" evidence="6">
    <location>
        <begin position="240"/>
        <end position="263"/>
    </location>
</feature>
<dbReference type="InterPro" id="IPR013162">
    <property type="entry name" value="CD80_C2-set"/>
</dbReference>
<feature type="domain" description="Ig-like" evidence="8">
    <location>
        <begin position="136"/>
        <end position="229"/>
    </location>
</feature>
<keyword evidence="5" id="KW-1015">Disulfide bond</keyword>
<dbReference type="InterPro" id="IPR036179">
    <property type="entry name" value="Ig-like_dom_sf"/>
</dbReference>
<evidence type="ECO:0000256" key="5">
    <source>
        <dbReference type="ARBA" id="ARBA00023157"/>
    </source>
</evidence>
<feature type="chain" id="PRO_5042276179" evidence="7">
    <location>
        <begin position="24"/>
        <end position="326"/>
    </location>
</feature>
<evidence type="ECO:0000259" key="8">
    <source>
        <dbReference type="PROSITE" id="PS50835"/>
    </source>
</evidence>
<reference evidence="9" key="1">
    <citation type="submission" date="2022-03" db="EMBL/GenBank/DDBJ databases">
        <authorList>
            <person name="Alioto T."/>
            <person name="Alioto T."/>
            <person name="Gomez Garrido J."/>
        </authorList>
    </citation>
    <scope>NUCLEOTIDE SEQUENCE</scope>
</reference>
<gene>
    <name evidence="9" type="ORF">PECUL_23A023378</name>
</gene>
<dbReference type="Pfam" id="PF08205">
    <property type="entry name" value="C2-set_2"/>
    <property type="match status" value="1"/>
</dbReference>
<dbReference type="SUPFAM" id="SSF48726">
    <property type="entry name" value="Immunoglobulin"/>
    <property type="match status" value="2"/>
</dbReference>
<dbReference type="PROSITE" id="PS50835">
    <property type="entry name" value="IG_LIKE"/>
    <property type="match status" value="1"/>
</dbReference>
<evidence type="ECO:0000256" key="4">
    <source>
        <dbReference type="ARBA" id="ARBA00023136"/>
    </source>
</evidence>
<dbReference type="Proteomes" id="UP001295444">
    <property type="component" value="Chromosome 10"/>
</dbReference>
<evidence type="ECO:0000256" key="3">
    <source>
        <dbReference type="ARBA" id="ARBA00022989"/>
    </source>
</evidence>
<evidence type="ECO:0000256" key="7">
    <source>
        <dbReference type="SAM" id="SignalP"/>
    </source>
</evidence>
<dbReference type="InterPro" id="IPR007110">
    <property type="entry name" value="Ig-like_dom"/>
</dbReference>
<keyword evidence="4 6" id="KW-0472">Membrane</keyword>
<keyword evidence="2 6" id="KW-0812">Transmembrane</keyword>
<evidence type="ECO:0000256" key="6">
    <source>
        <dbReference type="SAM" id="Phobius"/>
    </source>
</evidence>
<organism evidence="9 10">
    <name type="scientific">Pelobates cultripes</name>
    <name type="common">Western spadefoot toad</name>
    <dbReference type="NCBI Taxonomy" id="61616"/>
    <lineage>
        <taxon>Eukaryota</taxon>
        <taxon>Metazoa</taxon>
        <taxon>Chordata</taxon>
        <taxon>Craniata</taxon>
        <taxon>Vertebrata</taxon>
        <taxon>Euteleostomi</taxon>
        <taxon>Amphibia</taxon>
        <taxon>Batrachia</taxon>
        <taxon>Anura</taxon>
        <taxon>Pelobatoidea</taxon>
        <taxon>Pelobatidae</taxon>
        <taxon>Pelobates</taxon>
    </lineage>
</organism>
<evidence type="ECO:0000313" key="9">
    <source>
        <dbReference type="EMBL" id="CAH2318635.1"/>
    </source>
</evidence>
<dbReference type="AlphaFoldDB" id="A0AAD1WQ98"/>
<dbReference type="InterPro" id="IPR013106">
    <property type="entry name" value="Ig_V-set"/>
</dbReference>
<dbReference type="PANTHER" id="PTHR46484:SF1">
    <property type="entry name" value="SCHWANN CELL MYELIN PROTEIN-RELATED"/>
    <property type="match status" value="1"/>
</dbReference>
<proteinExistence type="predicted"/>
<dbReference type="Gene3D" id="2.60.40.10">
    <property type="entry name" value="Immunoglobulins"/>
    <property type="match status" value="2"/>
</dbReference>
<dbReference type="InterPro" id="IPR003599">
    <property type="entry name" value="Ig_sub"/>
</dbReference>
<evidence type="ECO:0000313" key="10">
    <source>
        <dbReference type="Proteomes" id="UP001295444"/>
    </source>
</evidence>
<dbReference type="EMBL" id="OW240921">
    <property type="protein sequence ID" value="CAH2318635.1"/>
    <property type="molecule type" value="Genomic_DNA"/>
</dbReference>
<accession>A0AAD1WQ98</accession>
<keyword evidence="10" id="KW-1185">Reference proteome</keyword>
<name>A0AAD1WQ98_PELCU</name>
<dbReference type="Pfam" id="PF07686">
    <property type="entry name" value="V-set"/>
    <property type="match status" value="1"/>
</dbReference>
<dbReference type="InterPro" id="IPR013783">
    <property type="entry name" value="Ig-like_fold"/>
</dbReference>
<feature type="signal peptide" evidence="7">
    <location>
        <begin position="1"/>
        <end position="23"/>
    </location>
</feature>